<comment type="caution">
    <text evidence="1">The sequence shown here is derived from an EMBL/GenBank/DDBJ whole genome shotgun (WGS) entry which is preliminary data.</text>
</comment>
<name>A0A4V6A1Z6_STECR</name>
<dbReference type="Proteomes" id="UP000298663">
    <property type="component" value="Unassembled WGS sequence"/>
</dbReference>
<sequence>MEEDPVQGVKFRRIFILQMKESHRFYRIKFDELLTQLRAKVLPQSPLDALFFSCNHADVERLLENLHKECYFKSIIAKGSSNYMPEMIMEFVEDQAKLGTLEELDLSGAWPRSITKALEGVLMQKQFNHLRTSFDDSTRLLDELFVTKFLNAWCRIRKPELNLCLEIHSPALVGKIGGLVHKIKKRDGFIVRVGCRHPTSAACVFAYARESKPEMLLFFVQDDIRSVGNDEIVEELNKTEPWSNMTR</sequence>
<reference evidence="1 2" key="1">
    <citation type="journal article" date="2015" name="Genome Biol.">
        <title>Comparative genomics of Steinernema reveals deeply conserved gene regulatory networks.</title>
        <authorList>
            <person name="Dillman A.R."/>
            <person name="Macchietto M."/>
            <person name="Porter C.F."/>
            <person name="Rogers A."/>
            <person name="Williams B."/>
            <person name="Antoshechkin I."/>
            <person name="Lee M.M."/>
            <person name="Goodwin Z."/>
            <person name="Lu X."/>
            <person name="Lewis E.E."/>
            <person name="Goodrich-Blair H."/>
            <person name="Stock S.P."/>
            <person name="Adams B.J."/>
            <person name="Sternberg P.W."/>
            <person name="Mortazavi A."/>
        </authorList>
    </citation>
    <scope>NUCLEOTIDE SEQUENCE [LARGE SCALE GENOMIC DNA]</scope>
    <source>
        <strain evidence="1 2">ALL</strain>
    </source>
</reference>
<dbReference type="AlphaFoldDB" id="A0A4V6A1Z6"/>
<protein>
    <submittedName>
        <fullName evidence="1">Uncharacterized protein</fullName>
    </submittedName>
</protein>
<proteinExistence type="predicted"/>
<organism evidence="1 2">
    <name type="scientific">Steinernema carpocapsae</name>
    <name type="common">Entomopathogenic nematode</name>
    <dbReference type="NCBI Taxonomy" id="34508"/>
    <lineage>
        <taxon>Eukaryota</taxon>
        <taxon>Metazoa</taxon>
        <taxon>Ecdysozoa</taxon>
        <taxon>Nematoda</taxon>
        <taxon>Chromadorea</taxon>
        <taxon>Rhabditida</taxon>
        <taxon>Tylenchina</taxon>
        <taxon>Panagrolaimomorpha</taxon>
        <taxon>Strongyloidoidea</taxon>
        <taxon>Steinernematidae</taxon>
        <taxon>Steinernema</taxon>
    </lineage>
</organism>
<keyword evidence="2" id="KW-1185">Reference proteome</keyword>
<gene>
    <name evidence="1" type="ORF">L596_018284</name>
</gene>
<reference evidence="1 2" key="2">
    <citation type="journal article" date="2019" name="G3 (Bethesda)">
        <title>Hybrid Assembly of the Genome of the Entomopathogenic Nematode Steinernema carpocapsae Identifies the X-Chromosome.</title>
        <authorList>
            <person name="Serra L."/>
            <person name="Macchietto M."/>
            <person name="Macias-Munoz A."/>
            <person name="McGill C.J."/>
            <person name="Rodriguez I.M."/>
            <person name="Rodriguez B."/>
            <person name="Murad R."/>
            <person name="Mortazavi A."/>
        </authorList>
    </citation>
    <scope>NUCLEOTIDE SEQUENCE [LARGE SCALE GENOMIC DNA]</scope>
    <source>
        <strain evidence="1 2">ALL</strain>
    </source>
</reference>
<accession>A0A4V6A1Z6</accession>
<evidence type="ECO:0000313" key="1">
    <source>
        <dbReference type="EMBL" id="TKR77285.1"/>
    </source>
</evidence>
<evidence type="ECO:0000313" key="2">
    <source>
        <dbReference type="Proteomes" id="UP000298663"/>
    </source>
</evidence>
<dbReference type="EMBL" id="AZBU02000005">
    <property type="protein sequence ID" value="TKR77285.1"/>
    <property type="molecule type" value="Genomic_DNA"/>
</dbReference>